<keyword evidence="3" id="KW-1185">Reference proteome</keyword>
<dbReference type="OrthoDB" id="1045822at2759"/>
<dbReference type="PANTHER" id="PTHR15907">
    <property type="entry name" value="DUF614 FAMILY PROTEIN-RELATED"/>
    <property type="match status" value="1"/>
</dbReference>
<reference evidence="2" key="1">
    <citation type="submission" date="2025-08" db="UniProtKB">
        <authorList>
            <consortium name="Ensembl"/>
        </authorList>
    </citation>
    <scope>IDENTIFICATION</scope>
</reference>
<dbReference type="Pfam" id="PF04749">
    <property type="entry name" value="PLAC8"/>
    <property type="match status" value="1"/>
</dbReference>
<name>A0A3Q2YYP2_HIPCM</name>
<dbReference type="CTD" id="153770"/>
<dbReference type="InterPro" id="IPR006461">
    <property type="entry name" value="PLAC_motif_containing"/>
</dbReference>
<comment type="similarity">
    <text evidence="1">Belongs to the cornifelin family.</text>
</comment>
<evidence type="ECO:0000256" key="1">
    <source>
        <dbReference type="ARBA" id="ARBA00009024"/>
    </source>
</evidence>
<organism evidence="2 3">
    <name type="scientific">Hippocampus comes</name>
    <name type="common">Tiger tail seahorse</name>
    <dbReference type="NCBI Taxonomy" id="109280"/>
    <lineage>
        <taxon>Eukaryota</taxon>
        <taxon>Metazoa</taxon>
        <taxon>Chordata</taxon>
        <taxon>Craniata</taxon>
        <taxon>Vertebrata</taxon>
        <taxon>Euteleostomi</taxon>
        <taxon>Actinopterygii</taxon>
        <taxon>Neopterygii</taxon>
        <taxon>Teleostei</taxon>
        <taxon>Neoteleostei</taxon>
        <taxon>Acanthomorphata</taxon>
        <taxon>Syngnathiaria</taxon>
        <taxon>Syngnathiformes</taxon>
        <taxon>Syngnathoidei</taxon>
        <taxon>Syngnathidae</taxon>
        <taxon>Hippocampus</taxon>
    </lineage>
</organism>
<dbReference type="KEGG" id="hcq:109512474"/>
<accession>A0A3Q2YYP2</accession>
<dbReference type="RefSeq" id="XP_019719842.1">
    <property type="nucleotide sequence ID" value="XM_019864283.1"/>
</dbReference>
<dbReference type="GeneTree" id="ENSGT00940000160864"/>
<dbReference type="GeneID" id="109512474"/>
<dbReference type="NCBIfam" id="TIGR01571">
    <property type="entry name" value="A_thal_Cys_rich"/>
    <property type="match status" value="1"/>
</dbReference>
<reference evidence="2" key="2">
    <citation type="submission" date="2025-09" db="UniProtKB">
        <authorList>
            <consortium name="Ensembl"/>
        </authorList>
    </citation>
    <scope>IDENTIFICATION</scope>
</reference>
<dbReference type="Proteomes" id="UP000264820">
    <property type="component" value="Unplaced"/>
</dbReference>
<sequence length="167" mass="18128">MEQTIVTHQPSLSRSMLEEKGDGGFSAVSDTNWRSNNASAVALTQPGLGIATTTVTTITQTGGEWSSGLFDICGDKCTCVIGAVAPCCLDLSLANLYGECLCFPLLPGSTFAMRVALRERYKIRGNMCNDWSTVCCCYSLAVCQMVREMKRRTLARTYHVATTLECT</sequence>
<dbReference type="RefSeq" id="XP_019719843.1">
    <property type="nucleotide sequence ID" value="XM_019864284.1"/>
</dbReference>
<evidence type="ECO:0000313" key="2">
    <source>
        <dbReference type="Ensembl" id="ENSHCOP00000018772.1"/>
    </source>
</evidence>
<dbReference type="Ensembl" id="ENSHCOT00000010417.1">
    <property type="protein sequence ID" value="ENSHCOP00000018772.1"/>
    <property type="gene ID" value="ENSHCOG00000003577.1"/>
</dbReference>
<proteinExistence type="inferred from homology"/>
<dbReference type="STRING" id="109280.ENSHCOP00000018772"/>
<evidence type="ECO:0000313" key="3">
    <source>
        <dbReference type="Proteomes" id="UP000264820"/>
    </source>
</evidence>
<dbReference type="AlphaFoldDB" id="A0A3Q2YYP2"/>
<dbReference type="OMA" id="GNEDNWG"/>
<protein>
    <submittedName>
        <fullName evidence="2">PLAC8 like 1</fullName>
    </submittedName>
</protein>